<dbReference type="InterPro" id="IPR036390">
    <property type="entry name" value="WH_DNA-bd_sf"/>
</dbReference>
<dbReference type="SUPFAM" id="SSF46785">
    <property type="entry name" value="Winged helix' DNA-binding domain"/>
    <property type="match status" value="1"/>
</dbReference>
<dbReference type="CDD" id="cd09124">
    <property type="entry name" value="PLDc_like_TrmB_middle"/>
    <property type="match status" value="1"/>
</dbReference>
<dbReference type="Pfam" id="PF01978">
    <property type="entry name" value="TrmB"/>
    <property type="match status" value="1"/>
</dbReference>
<organism evidence="2 3">
    <name type="scientific">Cohnella ginsengisoli</name>
    <dbReference type="NCBI Taxonomy" id="425004"/>
    <lineage>
        <taxon>Bacteria</taxon>
        <taxon>Bacillati</taxon>
        <taxon>Bacillota</taxon>
        <taxon>Bacilli</taxon>
        <taxon>Bacillales</taxon>
        <taxon>Paenibacillaceae</taxon>
        <taxon>Cohnella</taxon>
    </lineage>
</organism>
<comment type="caution">
    <text evidence="2">The sequence shown here is derived from an EMBL/GenBank/DDBJ whole genome shotgun (WGS) entry which is preliminary data.</text>
</comment>
<proteinExistence type="predicted"/>
<dbReference type="AlphaFoldDB" id="A0A9X4KJ77"/>
<evidence type="ECO:0000313" key="2">
    <source>
        <dbReference type="EMBL" id="MDG0793197.1"/>
    </source>
</evidence>
<dbReference type="Gene3D" id="1.10.10.10">
    <property type="entry name" value="Winged helix-like DNA-binding domain superfamily/Winged helix DNA-binding domain"/>
    <property type="match status" value="1"/>
</dbReference>
<evidence type="ECO:0000259" key="1">
    <source>
        <dbReference type="Pfam" id="PF01978"/>
    </source>
</evidence>
<dbReference type="EMBL" id="JAPDHZ010000004">
    <property type="protein sequence ID" value="MDG0793197.1"/>
    <property type="molecule type" value="Genomic_DNA"/>
</dbReference>
<sequence length="261" mass="29501">MIERLKRLGLSELEARCYLALHEEPSLSGYEVAKRVSVSRTNVYAALRSLVDKGVCRAADGDPVMYGAVPIGQVIRMLRSEFDEIADVLVKALKPKPAAASFYNWAGETNIRSSLRRMIASAERSIVVDIWSEDFAEFEPLLLEAEARGVVVVAITLGQVRSKLRHVRTHKRMEMWLPQEARDYYVLCDWQEGFIGSFGAAGKSAALETNHPAVAHVLKQAFQHDVMMMDIERDFGPELERAYGGDYENLLERYRDEYGLE</sequence>
<dbReference type="PANTHER" id="PTHR34293">
    <property type="entry name" value="HTH-TYPE TRANSCRIPTIONAL REGULATOR TRMBL2"/>
    <property type="match status" value="1"/>
</dbReference>
<dbReference type="InterPro" id="IPR036388">
    <property type="entry name" value="WH-like_DNA-bd_sf"/>
</dbReference>
<accession>A0A9X4KJ77</accession>
<keyword evidence="3" id="KW-1185">Reference proteome</keyword>
<evidence type="ECO:0000313" key="3">
    <source>
        <dbReference type="Proteomes" id="UP001153387"/>
    </source>
</evidence>
<dbReference type="PANTHER" id="PTHR34293:SF1">
    <property type="entry name" value="HTH-TYPE TRANSCRIPTIONAL REGULATOR TRMBL2"/>
    <property type="match status" value="1"/>
</dbReference>
<feature type="domain" description="Transcription regulator TrmB N-terminal" evidence="1">
    <location>
        <begin position="5"/>
        <end position="70"/>
    </location>
</feature>
<dbReference type="InterPro" id="IPR051797">
    <property type="entry name" value="TrmB-like"/>
</dbReference>
<reference evidence="2 3" key="1">
    <citation type="submission" date="2022-10" db="EMBL/GenBank/DDBJ databases">
        <title>Comparative genomic analysis of Cohnella hashimotonis sp. nov., isolated from the International Space Station.</title>
        <authorList>
            <person name="Simpson A."/>
            <person name="Venkateswaran K."/>
        </authorList>
    </citation>
    <scope>NUCLEOTIDE SEQUENCE [LARGE SCALE GENOMIC DNA]</scope>
    <source>
        <strain evidence="2 3">DSM 18997</strain>
    </source>
</reference>
<gene>
    <name evidence="2" type="ORF">OMP38_21860</name>
</gene>
<dbReference type="RefSeq" id="WP_277567015.1">
    <property type="nucleotide sequence ID" value="NZ_JAPDHZ010000004.1"/>
</dbReference>
<protein>
    <submittedName>
        <fullName evidence="2">TrmB family transcriptional regulator</fullName>
    </submittedName>
</protein>
<dbReference type="Proteomes" id="UP001153387">
    <property type="component" value="Unassembled WGS sequence"/>
</dbReference>
<dbReference type="InterPro" id="IPR002831">
    <property type="entry name" value="Tscrpt_reg_TrmB_N"/>
</dbReference>
<name>A0A9X4KJ77_9BACL</name>